<accession>A0AAV9M345</accession>
<dbReference type="AlphaFoldDB" id="A0AAV9M345"/>
<evidence type="ECO:0000313" key="1">
    <source>
        <dbReference type="EMBL" id="KAK4731370.1"/>
    </source>
</evidence>
<organism evidence="1 2">
    <name type="scientific">Solanum pinnatisectum</name>
    <name type="common">tansyleaf nightshade</name>
    <dbReference type="NCBI Taxonomy" id="50273"/>
    <lineage>
        <taxon>Eukaryota</taxon>
        <taxon>Viridiplantae</taxon>
        <taxon>Streptophyta</taxon>
        <taxon>Embryophyta</taxon>
        <taxon>Tracheophyta</taxon>
        <taxon>Spermatophyta</taxon>
        <taxon>Magnoliopsida</taxon>
        <taxon>eudicotyledons</taxon>
        <taxon>Gunneridae</taxon>
        <taxon>Pentapetalae</taxon>
        <taxon>asterids</taxon>
        <taxon>lamiids</taxon>
        <taxon>Solanales</taxon>
        <taxon>Solanaceae</taxon>
        <taxon>Solanoideae</taxon>
        <taxon>Solaneae</taxon>
        <taxon>Solanum</taxon>
    </lineage>
</organism>
<comment type="caution">
    <text evidence="1">The sequence shown here is derived from an EMBL/GenBank/DDBJ whole genome shotgun (WGS) entry which is preliminary data.</text>
</comment>
<name>A0AAV9M345_9SOLN</name>
<reference evidence="1 2" key="1">
    <citation type="submission" date="2023-10" db="EMBL/GenBank/DDBJ databases">
        <title>Genome-Wide Identification Analysis in wild type Solanum Pinnatisectum Reveals Some Genes Defensing Phytophthora Infestans.</title>
        <authorList>
            <person name="Sun C."/>
        </authorList>
    </citation>
    <scope>NUCLEOTIDE SEQUENCE [LARGE SCALE GENOMIC DNA]</scope>
    <source>
        <strain evidence="1">LQN</strain>
        <tissue evidence="1">Leaf</tissue>
    </source>
</reference>
<evidence type="ECO:0000313" key="2">
    <source>
        <dbReference type="Proteomes" id="UP001311915"/>
    </source>
</evidence>
<proteinExistence type="predicted"/>
<dbReference type="Proteomes" id="UP001311915">
    <property type="component" value="Unassembled WGS sequence"/>
</dbReference>
<gene>
    <name evidence="1" type="ORF">R3W88_024358</name>
</gene>
<dbReference type="EMBL" id="JAWPEI010000003">
    <property type="protein sequence ID" value="KAK4731370.1"/>
    <property type="molecule type" value="Genomic_DNA"/>
</dbReference>
<keyword evidence="2" id="KW-1185">Reference proteome</keyword>
<sequence length="63" mass="7221">MDTCSFHTNHRWLEKDLWETEPLSINGNNFGGDAPGSFNLLLIVKRHMGKFFLDVISQEAEGR</sequence>
<protein>
    <submittedName>
        <fullName evidence="1">Uncharacterized protein</fullName>
    </submittedName>
</protein>